<evidence type="ECO:0000256" key="1">
    <source>
        <dbReference type="SAM" id="SignalP"/>
    </source>
</evidence>
<feature type="chain" id="PRO_5045078899" description="DUF6438 domain-containing protein" evidence="1">
    <location>
        <begin position="24"/>
        <end position="167"/>
    </location>
</feature>
<evidence type="ECO:0000313" key="3">
    <source>
        <dbReference type="EMBL" id="GAA4456309.1"/>
    </source>
</evidence>
<keyword evidence="4" id="KW-1185">Reference proteome</keyword>
<reference evidence="4" key="1">
    <citation type="journal article" date="2019" name="Int. J. Syst. Evol. Microbiol.">
        <title>The Global Catalogue of Microorganisms (GCM) 10K type strain sequencing project: providing services to taxonomists for standard genome sequencing and annotation.</title>
        <authorList>
            <consortium name="The Broad Institute Genomics Platform"/>
            <consortium name="The Broad Institute Genome Sequencing Center for Infectious Disease"/>
            <person name="Wu L."/>
            <person name="Ma J."/>
        </authorList>
    </citation>
    <scope>NUCLEOTIDE SEQUENCE [LARGE SCALE GENOMIC DNA]</scope>
    <source>
        <strain evidence="4">JCM 31921</strain>
    </source>
</reference>
<comment type="caution">
    <text evidence="3">The sequence shown here is derived from an EMBL/GenBank/DDBJ whole genome shotgun (WGS) entry which is preliminary data.</text>
</comment>
<evidence type="ECO:0000313" key="4">
    <source>
        <dbReference type="Proteomes" id="UP001501410"/>
    </source>
</evidence>
<sequence>MPRHTFKVLLFLSIIFSFAGVQAMHKGKKKQKTASAAVTNKSGLKSVLMGRSACFGTCPVYSVEVFENGMVRYIGKSHVERVGTYEKMGSKNDAVNLFNDFAVIRPDTLHRIYKQKIADLPGFYFFISYADSVHKVLNADAGPEFLRDWAKRFDTFGNVDDSWKKVE</sequence>
<accession>A0ABP8MUE2</accession>
<proteinExistence type="predicted"/>
<protein>
    <recommendedName>
        <fullName evidence="2">DUF6438 domain-containing protein</fullName>
    </recommendedName>
</protein>
<dbReference type="EMBL" id="BAABEZ010000022">
    <property type="protein sequence ID" value="GAA4456309.1"/>
    <property type="molecule type" value="Genomic_DNA"/>
</dbReference>
<dbReference type="Pfam" id="PF20033">
    <property type="entry name" value="DUF6438"/>
    <property type="match status" value="1"/>
</dbReference>
<evidence type="ECO:0000259" key="2">
    <source>
        <dbReference type="Pfam" id="PF20033"/>
    </source>
</evidence>
<dbReference type="RefSeq" id="WP_344826670.1">
    <property type="nucleotide sequence ID" value="NZ_BAABEZ010000022.1"/>
</dbReference>
<dbReference type="Proteomes" id="UP001501410">
    <property type="component" value="Unassembled WGS sequence"/>
</dbReference>
<gene>
    <name evidence="3" type="ORF">GCM10023092_21380</name>
</gene>
<organism evidence="3 4">
    <name type="scientific">Rurimicrobium arvi</name>
    <dbReference type="NCBI Taxonomy" id="2049916"/>
    <lineage>
        <taxon>Bacteria</taxon>
        <taxon>Pseudomonadati</taxon>
        <taxon>Bacteroidota</taxon>
        <taxon>Chitinophagia</taxon>
        <taxon>Chitinophagales</taxon>
        <taxon>Chitinophagaceae</taxon>
        <taxon>Rurimicrobium</taxon>
    </lineage>
</organism>
<feature type="domain" description="DUF6438" evidence="2">
    <location>
        <begin position="46"/>
        <end position="155"/>
    </location>
</feature>
<name>A0ABP8MUE2_9BACT</name>
<keyword evidence="1" id="KW-0732">Signal</keyword>
<dbReference type="InterPro" id="IPR045497">
    <property type="entry name" value="DUF6438"/>
</dbReference>
<feature type="signal peptide" evidence="1">
    <location>
        <begin position="1"/>
        <end position="23"/>
    </location>
</feature>